<dbReference type="PANTHER" id="PTHR24404:SF114">
    <property type="entry name" value="KLUMPFUSS, ISOFORM B-RELATED"/>
    <property type="match status" value="1"/>
</dbReference>
<evidence type="ECO:0000256" key="9">
    <source>
        <dbReference type="ARBA" id="ARBA00023125"/>
    </source>
</evidence>
<evidence type="ECO:0000256" key="7">
    <source>
        <dbReference type="ARBA" id="ARBA00022833"/>
    </source>
</evidence>
<feature type="domain" description="C2H2-type" evidence="14">
    <location>
        <begin position="276"/>
        <end position="303"/>
    </location>
</feature>
<dbReference type="Pfam" id="PF00096">
    <property type="entry name" value="zf-C2H2"/>
    <property type="match status" value="4"/>
</dbReference>
<feature type="region of interest" description="Disordered" evidence="13">
    <location>
        <begin position="182"/>
        <end position="218"/>
    </location>
</feature>
<feature type="region of interest" description="Disordered" evidence="13">
    <location>
        <begin position="1"/>
        <end position="61"/>
    </location>
</feature>
<feature type="domain" description="C2H2-type" evidence="14">
    <location>
        <begin position="388"/>
        <end position="416"/>
    </location>
</feature>
<keyword evidence="10" id="KW-0804">Transcription</keyword>
<reference evidence="16" key="1">
    <citation type="submission" date="2014-01" db="EMBL/GenBank/DDBJ databases">
        <title>The Genome Sequence of Anopheles melas CM1001059_A (V2).</title>
        <authorList>
            <consortium name="The Broad Institute Genomics Platform"/>
            <person name="Neafsey D.E."/>
            <person name="Besansky N."/>
            <person name="Howell P."/>
            <person name="Walton C."/>
            <person name="Young S.K."/>
            <person name="Zeng Q."/>
            <person name="Gargeya S."/>
            <person name="Fitzgerald M."/>
            <person name="Haas B."/>
            <person name="Abouelleil A."/>
            <person name="Allen A.W."/>
            <person name="Alvarado L."/>
            <person name="Arachchi H.M."/>
            <person name="Berlin A.M."/>
            <person name="Chapman S.B."/>
            <person name="Gainer-Dewar J."/>
            <person name="Goldberg J."/>
            <person name="Griggs A."/>
            <person name="Gujja S."/>
            <person name="Hansen M."/>
            <person name="Howarth C."/>
            <person name="Imamovic A."/>
            <person name="Ireland A."/>
            <person name="Larimer J."/>
            <person name="McCowan C."/>
            <person name="Murphy C."/>
            <person name="Pearson M."/>
            <person name="Poon T.W."/>
            <person name="Priest M."/>
            <person name="Roberts A."/>
            <person name="Saif S."/>
            <person name="Shea T."/>
            <person name="Sisk P."/>
            <person name="Sykes S."/>
            <person name="Wortman J."/>
            <person name="Nusbaum C."/>
            <person name="Birren B."/>
        </authorList>
    </citation>
    <scope>NUCLEOTIDE SEQUENCE [LARGE SCALE GENOMIC DNA]</scope>
    <source>
        <strain evidence="16">CM1001059</strain>
    </source>
</reference>
<dbReference type="InterPro" id="IPR050589">
    <property type="entry name" value="Ikaros_C2H2-ZF"/>
</dbReference>
<feature type="domain" description="C2H2-type" evidence="14">
    <location>
        <begin position="360"/>
        <end position="387"/>
    </location>
</feature>
<dbReference type="FunFam" id="3.30.160.60:FF:001266">
    <property type="entry name" value="Zinc finger protein 662"/>
    <property type="match status" value="1"/>
</dbReference>
<dbReference type="FunFam" id="3.30.160.60:FF:004084">
    <property type="match status" value="1"/>
</dbReference>
<feature type="domain" description="C2H2-type" evidence="14">
    <location>
        <begin position="112"/>
        <end position="139"/>
    </location>
</feature>
<feature type="domain" description="C2H2-type" evidence="14">
    <location>
        <begin position="304"/>
        <end position="331"/>
    </location>
</feature>
<protein>
    <recommendedName>
        <fullName evidence="14">C2H2-type domain-containing protein</fullName>
    </recommendedName>
</protein>
<dbReference type="GO" id="GO:0000978">
    <property type="term" value="F:RNA polymerase II cis-regulatory region sequence-specific DNA binding"/>
    <property type="evidence" value="ECO:0007669"/>
    <property type="project" value="TreeGrafter"/>
</dbReference>
<evidence type="ECO:0000256" key="3">
    <source>
        <dbReference type="ARBA" id="ARBA00006991"/>
    </source>
</evidence>
<dbReference type="GO" id="GO:0008270">
    <property type="term" value="F:zinc ion binding"/>
    <property type="evidence" value="ECO:0007669"/>
    <property type="project" value="UniProtKB-KW"/>
</dbReference>
<keyword evidence="4" id="KW-0479">Metal-binding</keyword>
<evidence type="ECO:0000256" key="12">
    <source>
        <dbReference type="PROSITE-ProRule" id="PRU00042"/>
    </source>
</evidence>
<feature type="domain" description="C2H2-type" evidence="14">
    <location>
        <begin position="219"/>
        <end position="247"/>
    </location>
</feature>
<dbReference type="InterPro" id="IPR013087">
    <property type="entry name" value="Znf_C2H2_type"/>
</dbReference>
<keyword evidence="5" id="KW-0677">Repeat</keyword>
<comment type="similarity">
    <text evidence="3">Belongs to the krueppel C2H2-type zinc-finger protein family.</text>
</comment>
<dbReference type="Proteomes" id="UP000075902">
    <property type="component" value="Unassembled WGS sequence"/>
</dbReference>
<dbReference type="FunFam" id="3.30.160.60:FF:003765">
    <property type="entry name" value="AGAP001555-PA"/>
    <property type="match status" value="1"/>
</dbReference>
<keyword evidence="9" id="KW-0238">DNA-binding</keyword>
<feature type="region of interest" description="Disordered" evidence="13">
    <location>
        <begin position="435"/>
        <end position="467"/>
    </location>
</feature>
<dbReference type="FunFam" id="3.30.160.60:FF:001596">
    <property type="entry name" value="Zinc finger protein 1048"/>
    <property type="match status" value="1"/>
</dbReference>
<feature type="domain" description="C2H2-type" evidence="14">
    <location>
        <begin position="141"/>
        <end position="168"/>
    </location>
</feature>
<dbReference type="EnsemblMetazoa" id="AMEC015106-RA">
    <property type="protein sequence ID" value="AMEC015106-PA"/>
    <property type="gene ID" value="AMEC015106"/>
</dbReference>
<evidence type="ECO:0000256" key="4">
    <source>
        <dbReference type="ARBA" id="ARBA00022723"/>
    </source>
</evidence>
<dbReference type="SUPFAM" id="SSF57667">
    <property type="entry name" value="beta-beta-alpha zinc fingers"/>
    <property type="match status" value="4"/>
</dbReference>
<reference evidence="15" key="2">
    <citation type="submission" date="2020-05" db="UniProtKB">
        <authorList>
            <consortium name="EnsemblMetazoa"/>
        </authorList>
    </citation>
    <scope>IDENTIFICATION</scope>
    <source>
        <strain evidence="15">CM1001059</strain>
    </source>
</reference>
<dbReference type="GO" id="GO:0005634">
    <property type="term" value="C:nucleus"/>
    <property type="evidence" value="ECO:0007669"/>
    <property type="project" value="UniProtKB-SubCell"/>
</dbReference>
<keyword evidence="6 12" id="KW-0863">Zinc-finger</keyword>
<name>A0A182U741_9DIPT</name>
<dbReference type="InterPro" id="IPR036236">
    <property type="entry name" value="Znf_C2H2_sf"/>
</dbReference>
<evidence type="ECO:0000256" key="13">
    <source>
        <dbReference type="SAM" id="MobiDB-lite"/>
    </source>
</evidence>
<feature type="domain" description="C2H2-type" evidence="14">
    <location>
        <begin position="169"/>
        <end position="191"/>
    </location>
</feature>
<dbReference type="STRING" id="34690.A0A182U741"/>
<dbReference type="Gene3D" id="3.30.160.60">
    <property type="entry name" value="Classic Zinc Finger"/>
    <property type="match status" value="8"/>
</dbReference>
<sequence length="662" mass="74615">MHLLGKHTMEDAVTVKCPSEISDEERKESPPRGPKTATQDEKVKKSVVNGSSKQKELVGGNDLKLVMEPQNPSPTKYFDTNGVPLRKAVEEGNIGQTLDREGHDKKPSKVTIKCCNCEKTFTSRAAYELHYRTNYQQEPVYECPVCDKRIKQYRAYQLHSYRHSANQRFTCPECSKTFHQKSDLTRHQNIHQPPGSNGSGTSKERSAKQGGENGNDQVISCPRCDATFATQAEFKEHSRKLHRTPKQLVECPDCGKLLSTGSLYSHRKIHSESPKFSCPECDRTFVQKINLIHHHKTHLTERPFQCGQCDKAFCEKAHLQRHLNYHSQERPYRCELCGKCYKTERCLKVHSAVHNNERPFVCTECNKGFLSSSKLRQHSNIHSGLRPFKCKYCTRDFTNFPNWLKHIRRRHKVDHRTGEKLDSVPKFMTKKKLPVDRGVRKKEQPPVPPEASVTAGGTGEKGKKRAAVKQRPIIPLPDVLKDESLPYFSESSNIDLNLVCKEDLLQPLADEMEDIFQCLPSDESKLSIPEPLEQLGGGTNAVDVPERTLNGGSLLQPEVDCDFSVRSPMTDQSSVCNDLITQELPSNALSSCEEETFSGTLLYDAHLPILPAMVSFCSNSSEEQQFRLINPHFIHLTNPAPFLAGSSKLPSDNGTVPVSIGE</sequence>
<dbReference type="GO" id="GO:0003700">
    <property type="term" value="F:DNA-binding transcription factor activity"/>
    <property type="evidence" value="ECO:0007669"/>
    <property type="project" value="TreeGrafter"/>
</dbReference>
<dbReference type="GO" id="GO:0006357">
    <property type="term" value="P:regulation of transcription by RNA polymerase II"/>
    <property type="evidence" value="ECO:0007669"/>
    <property type="project" value="TreeGrafter"/>
</dbReference>
<keyword evidence="11" id="KW-0539">Nucleus</keyword>
<evidence type="ECO:0000256" key="6">
    <source>
        <dbReference type="ARBA" id="ARBA00022771"/>
    </source>
</evidence>
<organism evidence="15 16">
    <name type="scientific">Anopheles melas</name>
    <dbReference type="NCBI Taxonomy" id="34690"/>
    <lineage>
        <taxon>Eukaryota</taxon>
        <taxon>Metazoa</taxon>
        <taxon>Ecdysozoa</taxon>
        <taxon>Arthropoda</taxon>
        <taxon>Hexapoda</taxon>
        <taxon>Insecta</taxon>
        <taxon>Pterygota</taxon>
        <taxon>Neoptera</taxon>
        <taxon>Endopterygota</taxon>
        <taxon>Diptera</taxon>
        <taxon>Nematocera</taxon>
        <taxon>Culicoidea</taxon>
        <taxon>Culicidae</taxon>
        <taxon>Anophelinae</taxon>
        <taxon>Anopheles</taxon>
    </lineage>
</organism>
<evidence type="ECO:0000256" key="5">
    <source>
        <dbReference type="ARBA" id="ARBA00022737"/>
    </source>
</evidence>
<evidence type="ECO:0000256" key="1">
    <source>
        <dbReference type="ARBA" id="ARBA00003767"/>
    </source>
</evidence>
<dbReference type="PROSITE" id="PS00028">
    <property type="entry name" value="ZINC_FINGER_C2H2_1"/>
    <property type="match status" value="7"/>
</dbReference>
<dbReference type="VEuPathDB" id="VectorBase:AMEC015106"/>
<evidence type="ECO:0000256" key="2">
    <source>
        <dbReference type="ARBA" id="ARBA00004123"/>
    </source>
</evidence>
<evidence type="ECO:0000313" key="16">
    <source>
        <dbReference type="Proteomes" id="UP000075902"/>
    </source>
</evidence>
<dbReference type="PROSITE" id="PS50157">
    <property type="entry name" value="ZINC_FINGER_C2H2_2"/>
    <property type="match status" value="9"/>
</dbReference>
<evidence type="ECO:0000259" key="14">
    <source>
        <dbReference type="PROSITE" id="PS50157"/>
    </source>
</evidence>
<evidence type="ECO:0000313" key="15">
    <source>
        <dbReference type="EnsemblMetazoa" id="AMEC015106-PA"/>
    </source>
</evidence>
<keyword evidence="7" id="KW-0862">Zinc</keyword>
<dbReference type="FunFam" id="3.30.160.60:FF:000340">
    <property type="entry name" value="zinc finger protein 473 isoform X1"/>
    <property type="match status" value="1"/>
</dbReference>
<dbReference type="AlphaFoldDB" id="A0A182U741"/>
<accession>A0A182U741</accession>
<comment type="function">
    <text evidence="1">May be involved in transcriptional regulation.</text>
</comment>
<feature type="domain" description="C2H2-type" evidence="14">
    <location>
        <begin position="332"/>
        <end position="359"/>
    </location>
</feature>
<evidence type="ECO:0000256" key="11">
    <source>
        <dbReference type="ARBA" id="ARBA00023242"/>
    </source>
</evidence>
<proteinExistence type="inferred from homology"/>
<dbReference type="SMART" id="SM00355">
    <property type="entry name" value="ZnF_C2H2"/>
    <property type="match status" value="10"/>
</dbReference>
<feature type="compositionally biased region" description="Basic and acidic residues" evidence="13">
    <location>
        <begin position="435"/>
        <end position="444"/>
    </location>
</feature>
<evidence type="ECO:0000256" key="10">
    <source>
        <dbReference type="ARBA" id="ARBA00023163"/>
    </source>
</evidence>
<evidence type="ECO:0000256" key="8">
    <source>
        <dbReference type="ARBA" id="ARBA00023015"/>
    </source>
</evidence>
<comment type="subcellular location">
    <subcellularLocation>
        <location evidence="2">Nucleus</location>
    </subcellularLocation>
</comment>
<keyword evidence="16" id="KW-1185">Reference proteome</keyword>
<keyword evidence="8" id="KW-0805">Transcription regulation</keyword>
<dbReference type="FunFam" id="3.30.160.60:FF:000045">
    <property type="entry name" value="ZFP69 zinc finger protein B"/>
    <property type="match status" value="1"/>
</dbReference>
<feature type="compositionally biased region" description="Polar residues" evidence="13">
    <location>
        <begin position="190"/>
        <end position="201"/>
    </location>
</feature>
<dbReference type="PANTHER" id="PTHR24404">
    <property type="entry name" value="ZINC FINGER PROTEIN"/>
    <property type="match status" value="1"/>
</dbReference>